<dbReference type="Pfam" id="PF25023">
    <property type="entry name" value="TEN_YD-shell"/>
    <property type="match status" value="1"/>
</dbReference>
<evidence type="ECO:0000259" key="4">
    <source>
        <dbReference type="Pfam" id="PF25023"/>
    </source>
</evidence>
<feature type="domain" description="Teneurin-like YD-shell" evidence="4">
    <location>
        <begin position="481"/>
        <end position="606"/>
    </location>
</feature>
<dbReference type="Gene3D" id="2.180.10.10">
    <property type="entry name" value="RHS repeat-associated core"/>
    <property type="match status" value="5"/>
</dbReference>
<dbReference type="InterPro" id="IPR050708">
    <property type="entry name" value="T6SS_VgrG/RHS"/>
</dbReference>
<name>A0A975R001_9MICC</name>
<dbReference type="InterPro" id="IPR022385">
    <property type="entry name" value="Rhs_assc_core"/>
</dbReference>
<dbReference type="SUPFAM" id="SSF69304">
    <property type="entry name" value="Tricorn protease N-terminal domain"/>
    <property type="match status" value="2"/>
</dbReference>
<evidence type="ECO:0000256" key="1">
    <source>
        <dbReference type="ARBA" id="ARBA00022737"/>
    </source>
</evidence>
<evidence type="ECO:0000259" key="3">
    <source>
        <dbReference type="Pfam" id="PF20148"/>
    </source>
</evidence>
<dbReference type="RefSeq" id="WP_210231378.1">
    <property type="nucleotide sequence ID" value="NZ_CP076022.1"/>
</dbReference>
<proteinExistence type="predicted"/>
<dbReference type="InterPro" id="IPR056823">
    <property type="entry name" value="TEN-like_YD-shell"/>
</dbReference>
<evidence type="ECO:0000313" key="6">
    <source>
        <dbReference type="Proteomes" id="UP000676885"/>
    </source>
</evidence>
<dbReference type="NCBIfam" id="TIGR03696">
    <property type="entry name" value="Rhs_assc_core"/>
    <property type="match status" value="1"/>
</dbReference>
<feature type="domain" description="DUF6531" evidence="3">
    <location>
        <begin position="292"/>
        <end position="367"/>
    </location>
</feature>
<sequence length="1864" mass="195860">MTSFVEVPLLPEDASGRFDYAVATEMKAAFENAAARLEVQSSSRSLYVSKGSEDFKGRFSEVFTTNAATAAKDSAELTTALRTVAGYVGQMVTLAHEEDARRRENNEWVWRHNNRNWLEQIGDWLGGEEPRPNAERGAAPSFPQTAPGTGSRQNPAPGGGYGGGTSSARPENLRTFADGSRSLDDGLAAAPGVLQGHLSSFASRCNWGQIEASGVVGAYRAYLAANENDAKWATTIADAFAAAGGEGAVSTVSDAALAASLAAAGVSVGRTALQIDPPTAAGALPTTGYANDPVNTATGNFIEPETDLGFAGTASNLVLSRMYNSLASGLETPGVFGPGWASVLDQHLVLSDEGCRWVVADGRAVDFPRQGEGWGRAVGENYWLTREPATAAVFTELESAPEGSDVLVVRDNQGSWWAYSLAGTWLGSGGAPGRTVSVTRESTPDGGAGLVTRFAHVRGRFLDIDYVDGLAAVIRSADGRRVEYGYDDAGQLITVTTENGTRTYRWNEQGLIDAVYSAAGVLEAENTYDEQGRVILQLTQHGRRTRFAYLPGRVTAVSDEDGTRSNSWIADAKGRLVGVLDSHDQRQSMAYDKHGNLVSFTERDGAVTVHAYDERGRKTRTVTPEGADLTYGWDEQDRITTLVTESGSVVSYEYADQLTRDPSVIVDPLGGRTELVWDNGLLTRVTDPAGVTVEFDYDGFGDLIATRNAVGDTARILRDEAGRPTATVTPSGATTRFTYNTAGLLIRREDADGALWSFEHDAAGRITASIAPDGGRTELEYAANGELSRTIDPLGRAIERVFDELGNITAAVLPDGARWGFTHDTLSRLTGITDPAGHDWIREYDKIGNLTAVVDPTGVRADTSTDRRAGTATVADAFTSSTFSFDEYGRPTRVEEADGSSELVTYDAAGNPVELLDGDGGLTRLERHLSGKVTSITSPSGAVTRYEYDLCGRPWKTMDALGAVTELVYDADQRITARILPTGEVETFEYDPCGRLVLRLTPGNGTARYGYDKAGRLNFSQDSWYGTRRFKYNTAGELTESLNGVGGRTRFEYDLRGRLIRITDPLGGITTRTYTATDKVESVTDPLDRVTTATYDPAGRQLSQTDPDGNTTTWTYDAAGREESTSHNGKLLATARRDPLTRRVVIADHTGGDGLTVEHELGFNRRGQLTSRTRGAQGLSWSYDADGNRTGFTDAHGTTTTYTRDAVGRLKSVANPLLGEAAFTHDASGRLATATAGDLVQEWSYRDGYLAEHIRTNRSDPDATDITLIGRDDDGRILGLTRAGAVTRYAYDGAGQLAAASTRSGTTGPGQASVSEWHYDAGGRLVREVTPEGHRTYGYDAAGQLIAVTDPDGFRTEFVYDGLGRRTRLIRPEGTWTEYAWGETGYLQGTVDRTWDGVEASRHRLWVDALGELSAVDGAPLWWDTASPFPALAGLASEQVLSLPGGVTGIGDAWTVPGWRAARPTDATDPWAAIGATVIPAPGSSAAAVHAAPGMGAVSGAAGALADISLTGNGGLDIAGLEWLGARAYDPATRGFLSTDPLTPVLGAGWDGNPYSYAGNNPLNATDPTGLSPLTDEELQGYDKSAGSHWETVLGAVAVAGAVGAMFVPGLNLIAAGAIAGTLASGGISMISQDLQSGSVDWWSVLGNAAVGGITGAAGGGAMLWGKGLVSAAPGQAAAAFRTAAGVGGTLGSGAGGITYLAKNDWQIKNGWHFAGSIVGGGFAGAVGALAVPAGGSLAMAFGSKSTGVLASTMTAGIGGLGSGGGAALDGAVSGKPVDLVNIATSAGFGTVTTAMPINKLPVVGGFFEQTGVNTLKQMPYFAPQTLSGAFNLTQPNTLGMWSCVTGGLAVVGGGDAVRYMMGW</sequence>
<accession>A0A975R001</accession>
<dbReference type="InterPro" id="IPR045351">
    <property type="entry name" value="DUF6531"/>
</dbReference>
<organism evidence="5 6">
    <name type="scientific">Arthrobacter jiangjiafuii</name>
    <dbReference type="NCBI Taxonomy" id="2817475"/>
    <lineage>
        <taxon>Bacteria</taxon>
        <taxon>Bacillati</taxon>
        <taxon>Actinomycetota</taxon>
        <taxon>Actinomycetes</taxon>
        <taxon>Micrococcales</taxon>
        <taxon>Micrococcaceae</taxon>
        <taxon>Arthrobacter</taxon>
    </lineage>
</organism>
<evidence type="ECO:0000313" key="5">
    <source>
        <dbReference type="EMBL" id="QWC10430.1"/>
    </source>
</evidence>
<feature type="compositionally biased region" description="Polar residues" evidence="2">
    <location>
        <begin position="142"/>
        <end position="154"/>
    </location>
</feature>
<keyword evidence="1" id="KW-0677">Repeat</keyword>
<reference evidence="5 6" key="1">
    <citation type="submission" date="2021-05" db="EMBL/GenBank/DDBJ databases">
        <title>Novel species in genus Arthrobacter.</title>
        <authorList>
            <person name="Zhang G."/>
        </authorList>
    </citation>
    <scope>NUCLEOTIDE SEQUENCE [LARGE SCALE GENOMIC DNA]</scope>
    <source>
        <strain evidence="6">zg-ZUI227</strain>
    </source>
</reference>
<dbReference type="InterPro" id="IPR006530">
    <property type="entry name" value="YD"/>
</dbReference>
<dbReference type="PANTHER" id="PTHR32305">
    <property type="match status" value="1"/>
</dbReference>
<dbReference type="EMBL" id="CP076022">
    <property type="protein sequence ID" value="QWC10430.1"/>
    <property type="molecule type" value="Genomic_DNA"/>
</dbReference>
<dbReference type="PANTHER" id="PTHR32305:SF15">
    <property type="entry name" value="PROTEIN RHSA-RELATED"/>
    <property type="match status" value="1"/>
</dbReference>
<dbReference type="Proteomes" id="UP000676885">
    <property type="component" value="Chromosome"/>
</dbReference>
<dbReference type="Pfam" id="PF20148">
    <property type="entry name" value="DUF6531"/>
    <property type="match status" value="1"/>
</dbReference>
<dbReference type="KEGG" id="ajg:KKR91_01880"/>
<dbReference type="InterPro" id="IPR031325">
    <property type="entry name" value="RHS_repeat"/>
</dbReference>
<dbReference type="NCBIfam" id="TIGR01643">
    <property type="entry name" value="YD_repeat_2x"/>
    <property type="match status" value="14"/>
</dbReference>
<protein>
    <submittedName>
        <fullName evidence="5">Type IV secretion protein Rhs</fullName>
    </submittedName>
</protein>
<keyword evidence="6" id="KW-1185">Reference proteome</keyword>
<evidence type="ECO:0000256" key="2">
    <source>
        <dbReference type="SAM" id="MobiDB-lite"/>
    </source>
</evidence>
<feature type="region of interest" description="Disordered" evidence="2">
    <location>
        <begin position="123"/>
        <end position="180"/>
    </location>
</feature>
<dbReference type="Pfam" id="PF05593">
    <property type="entry name" value="RHS_repeat"/>
    <property type="match status" value="9"/>
</dbReference>
<gene>
    <name evidence="5" type="ORF">KKR91_01880</name>
</gene>